<reference evidence="12" key="1">
    <citation type="journal article" date="2014" name="Genome Biol. Evol.">
        <title>Evolutionary dynamics of the mitochondrial genome in the evaniomorpha (hymenoptera)?a group with an intermediate rate of gene rearrangement.</title>
        <authorList>
            <person name="Mao M."/>
            <person name="Gibson T."/>
            <person name="Dowton M."/>
        </authorList>
    </citation>
    <scope>NUCLEOTIDE SEQUENCE</scope>
</reference>
<dbReference type="EMBL" id="KJ619460">
    <property type="protein sequence ID" value="AIC09095.1"/>
    <property type="molecule type" value="Genomic_DNA"/>
</dbReference>
<keyword evidence="12" id="KW-0496">Mitochondrion</keyword>
<evidence type="ECO:0000256" key="6">
    <source>
        <dbReference type="ARBA" id="ARBA00022989"/>
    </source>
</evidence>
<sequence>MVMMYEFYLILFFIFMSFFMLMYFVKHLLMMLVVMEFILVGMMYFMFFVFNYLDMNYSFFIYFMVLGVCEGVMGLSLMVIMMRMFGNDYIKVLSLM</sequence>
<keyword evidence="4 11" id="KW-0812">Transmembrane</keyword>
<name>A0A096XMY0_9HYME</name>
<evidence type="ECO:0000256" key="1">
    <source>
        <dbReference type="ARBA" id="ARBA00004141"/>
    </source>
</evidence>
<evidence type="ECO:0000313" key="12">
    <source>
        <dbReference type="EMBL" id="AIC09095.1"/>
    </source>
</evidence>
<feature type="transmembrane region" description="Helical" evidence="11">
    <location>
        <begin position="6"/>
        <end position="25"/>
    </location>
</feature>
<accession>A0A096XMY0</accession>
<evidence type="ECO:0000256" key="7">
    <source>
        <dbReference type="ARBA" id="ARBA00023027"/>
    </source>
</evidence>
<dbReference type="GO" id="GO:0008137">
    <property type="term" value="F:NADH dehydrogenase (ubiquinone) activity"/>
    <property type="evidence" value="ECO:0007669"/>
    <property type="project" value="UniProtKB-EC"/>
</dbReference>
<evidence type="ECO:0000256" key="8">
    <source>
        <dbReference type="ARBA" id="ARBA00023136"/>
    </source>
</evidence>
<evidence type="ECO:0000256" key="9">
    <source>
        <dbReference type="ARBA" id="ARBA00031586"/>
    </source>
</evidence>
<keyword evidence="6 11" id="KW-1133">Transmembrane helix</keyword>
<gene>
    <name evidence="12" type="primary">ND4L</name>
</gene>
<keyword evidence="8 11" id="KW-0472">Membrane</keyword>
<comment type="subcellular location">
    <subcellularLocation>
        <location evidence="1">Membrane</location>
        <topology evidence="1">Multi-pass membrane protein</topology>
    </subcellularLocation>
</comment>
<geneLocation type="mitochondrion" evidence="12"/>
<dbReference type="GO" id="GO:0016020">
    <property type="term" value="C:membrane"/>
    <property type="evidence" value="ECO:0007669"/>
    <property type="project" value="UniProtKB-SubCell"/>
</dbReference>
<feature type="transmembrane region" description="Helical" evidence="11">
    <location>
        <begin position="32"/>
        <end position="53"/>
    </location>
</feature>
<dbReference type="AlphaFoldDB" id="A0A096XMY0"/>
<protein>
    <recommendedName>
        <fullName evidence="3">NADH-ubiquinone oxidoreductase chain 4L</fullName>
    </recommendedName>
    <alternativeName>
        <fullName evidence="9">NADH dehydrogenase subunit 4L</fullName>
    </alternativeName>
</protein>
<dbReference type="InterPro" id="IPR039428">
    <property type="entry name" value="NUOK/Mnh_C1-like"/>
</dbReference>
<evidence type="ECO:0000256" key="5">
    <source>
        <dbReference type="ARBA" id="ARBA00022967"/>
    </source>
</evidence>
<evidence type="ECO:0000256" key="2">
    <source>
        <dbReference type="ARBA" id="ARBA00010519"/>
    </source>
</evidence>
<keyword evidence="5" id="KW-1278">Translocase</keyword>
<comment type="catalytic activity">
    <reaction evidence="10">
        <text>a ubiquinone + NADH + 5 H(+)(in) = a ubiquinol + NAD(+) + 4 H(+)(out)</text>
        <dbReference type="Rhea" id="RHEA:29091"/>
        <dbReference type="Rhea" id="RHEA-COMP:9565"/>
        <dbReference type="Rhea" id="RHEA-COMP:9566"/>
        <dbReference type="ChEBI" id="CHEBI:15378"/>
        <dbReference type="ChEBI" id="CHEBI:16389"/>
        <dbReference type="ChEBI" id="CHEBI:17976"/>
        <dbReference type="ChEBI" id="CHEBI:57540"/>
        <dbReference type="ChEBI" id="CHEBI:57945"/>
        <dbReference type="EC" id="7.1.1.2"/>
    </reaction>
</comment>
<dbReference type="Gene3D" id="1.10.287.3510">
    <property type="match status" value="1"/>
</dbReference>
<feature type="transmembrane region" description="Helical" evidence="11">
    <location>
        <begin position="59"/>
        <end position="81"/>
    </location>
</feature>
<organism evidence="12">
    <name type="scientific">Gasteruption sp. M19</name>
    <dbReference type="NCBI Taxonomy" id="162239"/>
    <lineage>
        <taxon>Eukaryota</taxon>
        <taxon>Metazoa</taxon>
        <taxon>Ecdysozoa</taxon>
        <taxon>Arthropoda</taxon>
        <taxon>Hexapoda</taxon>
        <taxon>Insecta</taxon>
        <taxon>Pterygota</taxon>
        <taxon>Neoptera</taxon>
        <taxon>Endopterygota</taxon>
        <taxon>Hymenoptera</taxon>
        <taxon>Apocrita</taxon>
        <taxon>Evanioidea</taxon>
        <taxon>Gasteruptiidae</taxon>
        <taxon>Gasteruption</taxon>
    </lineage>
</organism>
<evidence type="ECO:0000256" key="3">
    <source>
        <dbReference type="ARBA" id="ARBA00016612"/>
    </source>
</evidence>
<proteinExistence type="inferred from homology"/>
<evidence type="ECO:0000256" key="4">
    <source>
        <dbReference type="ARBA" id="ARBA00022692"/>
    </source>
</evidence>
<evidence type="ECO:0000256" key="11">
    <source>
        <dbReference type="SAM" id="Phobius"/>
    </source>
</evidence>
<comment type="similarity">
    <text evidence="2">Belongs to the complex I subunit 4L family.</text>
</comment>
<dbReference type="Pfam" id="PF00420">
    <property type="entry name" value="Oxidored_q2"/>
    <property type="match status" value="1"/>
</dbReference>
<evidence type="ECO:0000256" key="10">
    <source>
        <dbReference type="ARBA" id="ARBA00049551"/>
    </source>
</evidence>
<keyword evidence="7" id="KW-0520">NAD</keyword>